<dbReference type="Pfam" id="PF06991">
    <property type="entry name" value="MFAP1"/>
    <property type="match status" value="1"/>
</dbReference>
<feature type="domain" description="Micro-fibrillar-associated protein 1 C-terminal" evidence="2">
    <location>
        <begin position="47"/>
        <end position="116"/>
    </location>
</feature>
<protein>
    <recommendedName>
        <fullName evidence="2">Micro-fibrillar-associated protein 1 C-terminal domain-containing protein</fullName>
    </recommendedName>
</protein>
<name>A0AAV5RDU2_PICKL</name>
<accession>A0AAV5RDU2</accession>
<sequence>MSSSGSGSSDSESGSSSSSESDSNSGFKRNVTFKKPLPNISKKDTQDSNINEKIALSIINSNLANVKSTKTTLFNEEEIICEEIDDTDQIEDKELWKKRELSRLHRERNARIARENV</sequence>
<organism evidence="3 4">
    <name type="scientific">Pichia kluyveri</name>
    <name type="common">Yeast</name>
    <dbReference type="NCBI Taxonomy" id="36015"/>
    <lineage>
        <taxon>Eukaryota</taxon>
        <taxon>Fungi</taxon>
        <taxon>Dikarya</taxon>
        <taxon>Ascomycota</taxon>
        <taxon>Saccharomycotina</taxon>
        <taxon>Pichiomycetes</taxon>
        <taxon>Pichiales</taxon>
        <taxon>Pichiaceae</taxon>
        <taxon>Pichia</taxon>
    </lineage>
</organism>
<dbReference type="AlphaFoldDB" id="A0AAV5RDU2"/>
<evidence type="ECO:0000313" key="3">
    <source>
        <dbReference type="EMBL" id="GMM48883.1"/>
    </source>
</evidence>
<gene>
    <name evidence="3" type="ORF">DAPK24_054810</name>
</gene>
<evidence type="ECO:0000259" key="2">
    <source>
        <dbReference type="Pfam" id="PF06991"/>
    </source>
</evidence>
<feature type="compositionally biased region" description="Low complexity" evidence="1">
    <location>
        <begin position="1"/>
        <end position="26"/>
    </location>
</feature>
<dbReference type="Proteomes" id="UP001378960">
    <property type="component" value="Unassembled WGS sequence"/>
</dbReference>
<keyword evidence="4" id="KW-1185">Reference proteome</keyword>
<proteinExistence type="predicted"/>
<dbReference type="InterPro" id="IPR009730">
    <property type="entry name" value="MFAP1_C"/>
</dbReference>
<feature type="region of interest" description="Disordered" evidence="1">
    <location>
        <begin position="1"/>
        <end position="47"/>
    </location>
</feature>
<evidence type="ECO:0000256" key="1">
    <source>
        <dbReference type="SAM" id="MobiDB-lite"/>
    </source>
</evidence>
<evidence type="ECO:0000313" key="4">
    <source>
        <dbReference type="Proteomes" id="UP001378960"/>
    </source>
</evidence>
<dbReference type="EMBL" id="BTGB01000009">
    <property type="protein sequence ID" value="GMM48883.1"/>
    <property type="molecule type" value="Genomic_DNA"/>
</dbReference>
<reference evidence="3 4" key="1">
    <citation type="journal article" date="2023" name="Elife">
        <title>Identification of key yeast species and microbe-microbe interactions impacting larval growth of Drosophila in the wild.</title>
        <authorList>
            <person name="Mure A."/>
            <person name="Sugiura Y."/>
            <person name="Maeda R."/>
            <person name="Honda K."/>
            <person name="Sakurai N."/>
            <person name="Takahashi Y."/>
            <person name="Watada M."/>
            <person name="Katoh T."/>
            <person name="Gotoh A."/>
            <person name="Gotoh Y."/>
            <person name="Taniguchi I."/>
            <person name="Nakamura K."/>
            <person name="Hayashi T."/>
            <person name="Katayama T."/>
            <person name="Uemura T."/>
            <person name="Hattori Y."/>
        </authorList>
    </citation>
    <scope>NUCLEOTIDE SEQUENCE [LARGE SCALE GENOMIC DNA]</scope>
    <source>
        <strain evidence="3 4">PK-24</strain>
    </source>
</reference>
<comment type="caution">
    <text evidence="3">The sequence shown here is derived from an EMBL/GenBank/DDBJ whole genome shotgun (WGS) entry which is preliminary data.</text>
</comment>